<evidence type="ECO:0000313" key="2">
    <source>
        <dbReference type="EMBL" id="KAK3317767.1"/>
    </source>
</evidence>
<accession>A0AAE0I392</accession>
<keyword evidence="3" id="KW-1185">Reference proteome</keyword>
<gene>
    <name evidence="2" type="ORF">B0T19DRAFT_297375</name>
</gene>
<sequence>MWDFGRLGGFPFLGSDSCAVRRSHSDIVRLIQWKAALRREWEEWEERWERWEREEREREERWEREERERDERRQVIHIVLLQWIQHATIDFDTVRELFLVAACPGPDPFKPSPPTPAPPLLPPPSPQVLSLLRSSPSDPDPPDSCLYRLTTNPSLIWELARLKEPP</sequence>
<name>A0AAE0I392_9PEZI</name>
<feature type="region of interest" description="Disordered" evidence="1">
    <location>
        <begin position="109"/>
        <end position="145"/>
    </location>
</feature>
<proteinExistence type="predicted"/>
<dbReference type="EMBL" id="JAUEPO010000007">
    <property type="protein sequence ID" value="KAK3317767.1"/>
    <property type="molecule type" value="Genomic_DNA"/>
</dbReference>
<dbReference type="AlphaFoldDB" id="A0AAE0I392"/>
<reference evidence="2" key="2">
    <citation type="submission" date="2023-06" db="EMBL/GenBank/DDBJ databases">
        <authorList>
            <consortium name="Lawrence Berkeley National Laboratory"/>
            <person name="Haridas S."/>
            <person name="Hensen N."/>
            <person name="Bonometti L."/>
            <person name="Westerberg I."/>
            <person name="Brannstrom I.O."/>
            <person name="Guillou S."/>
            <person name="Cros-Aarteil S."/>
            <person name="Calhoun S."/>
            <person name="Kuo A."/>
            <person name="Mondo S."/>
            <person name="Pangilinan J."/>
            <person name="Riley R."/>
            <person name="Labutti K."/>
            <person name="Andreopoulos B."/>
            <person name="Lipzen A."/>
            <person name="Chen C."/>
            <person name="Yanf M."/>
            <person name="Daum C."/>
            <person name="Ng V."/>
            <person name="Clum A."/>
            <person name="Steindorff A."/>
            <person name="Ohm R."/>
            <person name="Martin F."/>
            <person name="Silar P."/>
            <person name="Natvig D."/>
            <person name="Lalanne C."/>
            <person name="Gautier V."/>
            <person name="Ament-Velasquez S.L."/>
            <person name="Kruys A."/>
            <person name="Hutchinson M.I."/>
            <person name="Powell A.J."/>
            <person name="Barry K."/>
            <person name="Miller A.N."/>
            <person name="Grigoriev I.V."/>
            <person name="Debuchy R."/>
            <person name="Gladieux P."/>
            <person name="Thoren M.H."/>
            <person name="Johannesson H."/>
        </authorList>
    </citation>
    <scope>NUCLEOTIDE SEQUENCE</scope>
    <source>
        <strain evidence="2">SMH4131-1</strain>
    </source>
</reference>
<reference evidence="2" key="1">
    <citation type="journal article" date="2023" name="Mol. Phylogenet. Evol.">
        <title>Genome-scale phylogeny and comparative genomics of the fungal order Sordariales.</title>
        <authorList>
            <person name="Hensen N."/>
            <person name="Bonometti L."/>
            <person name="Westerberg I."/>
            <person name="Brannstrom I.O."/>
            <person name="Guillou S."/>
            <person name="Cros-Aarteil S."/>
            <person name="Calhoun S."/>
            <person name="Haridas S."/>
            <person name="Kuo A."/>
            <person name="Mondo S."/>
            <person name="Pangilinan J."/>
            <person name="Riley R."/>
            <person name="LaButti K."/>
            <person name="Andreopoulos B."/>
            <person name="Lipzen A."/>
            <person name="Chen C."/>
            <person name="Yan M."/>
            <person name="Daum C."/>
            <person name="Ng V."/>
            <person name="Clum A."/>
            <person name="Steindorff A."/>
            <person name="Ohm R.A."/>
            <person name="Martin F."/>
            <person name="Silar P."/>
            <person name="Natvig D.O."/>
            <person name="Lalanne C."/>
            <person name="Gautier V."/>
            <person name="Ament-Velasquez S.L."/>
            <person name="Kruys A."/>
            <person name="Hutchinson M.I."/>
            <person name="Powell A.J."/>
            <person name="Barry K."/>
            <person name="Miller A.N."/>
            <person name="Grigoriev I.V."/>
            <person name="Debuchy R."/>
            <person name="Gladieux P."/>
            <person name="Hiltunen Thoren M."/>
            <person name="Johannesson H."/>
        </authorList>
    </citation>
    <scope>NUCLEOTIDE SEQUENCE</scope>
    <source>
        <strain evidence="2">SMH4131-1</strain>
    </source>
</reference>
<dbReference type="Proteomes" id="UP001286456">
    <property type="component" value="Unassembled WGS sequence"/>
</dbReference>
<protein>
    <submittedName>
        <fullName evidence="2">Uncharacterized protein</fullName>
    </submittedName>
</protein>
<feature type="compositionally biased region" description="Pro residues" evidence="1">
    <location>
        <begin position="109"/>
        <end position="126"/>
    </location>
</feature>
<organism evidence="2 3">
    <name type="scientific">Cercophora scortea</name>
    <dbReference type="NCBI Taxonomy" id="314031"/>
    <lineage>
        <taxon>Eukaryota</taxon>
        <taxon>Fungi</taxon>
        <taxon>Dikarya</taxon>
        <taxon>Ascomycota</taxon>
        <taxon>Pezizomycotina</taxon>
        <taxon>Sordariomycetes</taxon>
        <taxon>Sordariomycetidae</taxon>
        <taxon>Sordariales</taxon>
        <taxon>Lasiosphaeriaceae</taxon>
        <taxon>Cercophora</taxon>
    </lineage>
</organism>
<evidence type="ECO:0000256" key="1">
    <source>
        <dbReference type="SAM" id="MobiDB-lite"/>
    </source>
</evidence>
<comment type="caution">
    <text evidence="2">The sequence shown here is derived from an EMBL/GenBank/DDBJ whole genome shotgun (WGS) entry which is preliminary data.</text>
</comment>
<feature type="compositionally biased region" description="Low complexity" evidence="1">
    <location>
        <begin position="127"/>
        <end position="137"/>
    </location>
</feature>
<evidence type="ECO:0000313" key="3">
    <source>
        <dbReference type="Proteomes" id="UP001286456"/>
    </source>
</evidence>